<dbReference type="InterPro" id="IPR003033">
    <property type="entry name" value="SCP2_sterol-bd_dom"/>
</dbReference>
<dbReference type="InterPro" id="IPR002347">
    <property type="entry name" value="SDR_fam"/>
</dbReference>
<dbReference type="Pfam" id="PF02036">
    <property type="entry name" value="SCP2"/>
    <property type="match status" value="1"/>
</dbReference>
<dbReference type="EMBL" id="JAVHJS010000021">
    <property type="protein sequence ID" value="KAK2823810.1"/>
    <property type="molecule type" value="Genomic_DNA"/>
</dbReference>
<dbReference type="PRINTS" id="PR00081">
    <property type="entry name" value="GDHRDH"/>
</dbReference>
<dbReference type="InterPro" id="IPR036527">
    <property type="entry name" value="SCP2_sterol-bd_dom_sf"/>
</dbReference>
<protein>
    <recommendedName>
        <fullName evidence="8">Hydroxysteroid dehydrogenase-like protein 2</fullName>
    </recommendedName>
</protein>
<evidence type="ECO:0000256" key="3">
    <source>
        <dbReference type="ARBA" id="ARBA00006484"/>
    </source>
</evidence>
<evidence type="ECO:0000256" key="1">
    <source>
        <dbReference type="ARBA" id="ARBA00004173"/>
    </source>
</evidence>
<dbReference type="Gene3D" id="3.40.50.720">
    <property type="entry name" value="NAD(P)-binding Rossmann-like Domain"/>
    <property type="match status" value="1"/>
</dbReference>
<evidence type="ECO:0000256" key="8">
    <source>
        <dbReference type="ARBA" id="ARBA00040243"/>
    </source>
</evidence>
<reference evidence="10" key="1">
    <citation type="submission" date="2023-08" db="EMBL/GenBank/DDBJ databases">
        <title>Pelteobagrus vachellii genome.</title>
        <authorList>
            <person name="Liu H."/>
        </authorList>
    </citation>
    <scope>NUCLEOTIDE SEQUENCE</scope>
    <source>
        <strain evidence="10">PRFRI_2022a</strain>
        <tissue evidence="10">Muscle</tissue>
    </source>
</reference>
<gene>
    <name evidence="10" type="ORF">Q7C36_020410</name>
</gene>
<dbReference type="InterPro" id="IPR051935">
    <property type="entry name" value="HSDL2"/>
</dbReference>
<feature type="domain" description="SCP2" evidence="9">
    <location>
        <begin position="313"/>
        <end position="401"/>
    </location>
</feature>
<dbReference type="GO" id="GO:0005739">
    <property type="term" value="C:mitochondrion"/>
    <property type="evidence" value="ECO:0007669"/>
    <property type="project" value="UniProtKB-SubCell"/>
</dbReference>
<sequence length="408" mass="43818">MLQNTGKLSGCTLFITGASRGIGKAIALKAARDGANVVIAAKTAETHPKLPGTIYTAAEEIEAAGGKALPCIVDVRDENQVSAAVENAVQKFGGIDIVVNNASAINLTGTLDTSMKKVDLMLGINLRGTYLTSKLCIPHLLKSKNPHILNLSPPLNLNPIWFKNHTAYTMAKYGMSMCVLGMAEEFRGSIAVNALWPRTAIQTAAMEMLGGSGVGKQCRKVDIMADAAYAILSKPVSYTGHFVIDEDILKKEGIKEFDVYAVEPGHQLLPDFFLDEDPETLKKQMESHEKASAGSPSSPIADTFKVIKGVISPEVVKSTQGVYRFQLSGEHPGVWYIDMKNGAGGAGSGEPPVKADVEMSLDSDDFIKMFTGKLKPTMAFMSGKLKIKGDMSLAIKMEKMMALMKSKL</sequence>
<name>A0AA88LTK6_TACVA</name>
<evidence type="ECO:0000256" key="5">
    <source>
        <dbReference type="ARBA" id="ARBA00023002"/>
    </source>
</evidence>
<comment type="subcellular location">
    <subcellularLocation>
        <location evidence="1">Mitochondrion</location>
    </subcellularLocation>
    <subcellularLocation>
        <location evidence="2">Peroxisome</location>
    </subcellularLocation>
</comment>
<dbReference type="Pfam" id="PF00106">
    <property type="entry name" value="adh_short"/>
    <property type="match status" value="1"/>
</dbReference>
<dbReference type="Proteomes" id="UP001187315">
    <property type="component" value="Unassembled WGS sequence"/>
</dbReference>
<dbReference type="CDD" id="cd09762">
    <property type="entry name" value="HSDL2_SDR_c"/>
    <property type="match status" value="1"/>
</dbReference>
<organism evidence="10 11">
    <name type="scientific">Tachysurus vachellii</name>
    <name type="common">Darkbarbel catfish</name>
    <name type="synonym">Pelteobagrus vachellii</name>
    <dbReference type="NCBI Taxonomy" id="175792"/>
    <lineage>
        <taxon>Eukaryota</taxon>
        <taxon>Metazoa</taxon>
        <taxon>Chordata</taxon>
        <taxon>Craniata</taxon>
        <taxon>Vertebrata</taxon>
        <taxon>Euteleostomi</taxon>
        <taxon>Actinopterygii</taxon>
        <taxon>Neopterygii</taxon>
        <taxon>Teleostei</taxon>
        <taxon>Ostariophysi</taxon>
        <taxon>Siluriformes</taxon>
        <taxon>Bagridae</taxon>
        <taxon>Tachysurus</taxon>
    </lineage>
</organism>
<dbReference type="FunFam" id="3.40.50.720:FF:000301">
    <property type="entry name" value="Hydroxysteroid dehydrogenase like 2"/>
    <property type="match status" value="1"/>
</dbReference>
<evidence type="ECO:0000313" key="11">
    <source>
        <dbReference type="Proteomes" id="UP001187315"/>
    </source>
</evidence>
<keyword evidence="4" id="KW-0521">NADP</keyword>
<dbReference type="PANTHER" id="PTHR42808:SF3">
    <property type="entry name" value="HYDROXYSTEROID DEHYDROGENASE-LIKE PROTEIN 2"/>
    <property type="match status" value="1"/>
</dbReference>
<comment type="caution">
    <text evidence="10">The sequence shown here is derived from an EMBL/GenBank/DDBJ whole genome shotgun (WGS) entry which is preliminary data.</text>
</comment>
<dbReference type="SUPFAM" id="SSF51735">
    <property type="entry name" value="NAD(P)-binding Rossmann-fold domains"/>
    <property type="match status" value="1"/>
</dbReference>
<keyword evidence="5" id="KW-0560">Oxidoreductase</keyword>
<proteinExistence type="inferred from homology"/>
<dbReference type="PANTHER" id="PTHR42808">
    <property type="entry name" value="HYDROXYSTEROID DEHYDROGENASE-LIKE PROTEIN 2"/>
    <property type="match status" value="1"/>
</dbReference>
<dbReference type="Gene3D" id="3.30.1050.10">
    <property type="entry name" value="SCP2 sterol-binding domain"/>
    <property type="match status" value="1"/>
</dbReference>
<keyword evidence="6" id="KW-0496">Mitochondrion</keyword>
<dbReference type="SUPFAM" id="SSF55718">
    <property type="entry name" value="SCP-like"/>
    <property type="match status" value="1"/>
</dbReference>
<accession>A0AA88LTK6</accession>
<evidence type="ECO:0000256" key="4">
    <source>
        <dbReference type="ARBA" id="ARBA00022857"/>
    </source>
</evidence>
<comment type="similarity">
    <text evidence="3">Belongs to the short-chain dehydrogenases/reductases (SDR) family.</text>
</comment>
<evidence type="ECO:0000313" key="10">
    <source>
        <dbReference type="EMBL" id="KAK2823810.1"/>
    </source>
</evidence>
<evidence type="ECO:0000256" key="7">
    <source>
        <dbReference type="ARBA" id="ARBA00023140"/>
    </source>
</evidence>
<evidence type="ECO:0000259" key="9">
    <source>
        <dbReference type="Pfam" id="PF02036"/>
    </source>
</evidence>
<dbReference type="InterPro" id="IPR036291">
    <property type="entry name" value="NAD(P)-bd_dom_sf"/>
</dbReference>
<dbReference type="GO" id="GO:0016491">
    <property type="term" value="F:oxidoreductase activity"/>
    <property type="evidence" value="ECO:0007669"/>
    <property type="project" value="UniProtKB-KW"/>
</dbReference>
<dbReference type="AlphaFoldDB" id="A0AA88LTK6"/>
<evidence type="ECO:0000256" key="2">
    <source>
        <dbReference type="ARBA" id="ARBA00004275"/>
    </source>
</evidence>
<evidence type="ECO:0000256" key="6">
    <source>
        <dbReference type="ARBA" id="ARBA00023128"/>
    </source>
</evidence>
<keyword evidence="11" id="KW-1185">Reference proteome</keyword>
<dbReference type="NCBIfam" id="NF006133">
    <property type="entry name" value="PRK08278.1"/>
    <property type="match status" value="1"/>
</dbReference>
<keyword evidence="7" id="KW-0576">Peroxisome</keyword>
<dbReference type="GO" id="GO:0005777">
    <property type="term" value="C:peroxisome"/>
    <property type="evidence" value="ECO:0007669"/>
    <property type="project" value="UniProtKB-SubCell"/>
</dbReference>